<organism evidence="2 3">
    <name type="scientific">Saguinus oedipus</name>
    <name type="common">Cotton-top tamarin</name>
    <name type="synonym">Oedipomidas oedipus</name>
    <dbReference type="NCBI Taxonomy" id="9490"/>
    <lineage>
        <taxon>Eukaryota</taxon>
        <taxon>Metazoa</taxon>
        <taxon>Chordata</taxon>
        <taxon>Craniata</taxon>
        <taxon>Vertebrata</taxon>
        <taxon>Euteleostomi</taxon>
        <taxon>Mammalia</taxon>
        <taxon>Eutheria</taxon>
        <taxon>Euarchontoglires</taxon>
        <taxon>Primates</taxon>
        <taxon>Haplorrhini</taxon>
        <taxon>Platyrrhini</taxon>
        <taxon>Cebidae</taxon>
        <taxon>Callitrichinae</taxon>
        <taxon>Saguinus</taxon>
    </lineage>
</organism>
<reference evidence="2 3" key="1">
    <citation type="submission" date="2023-05" db="EMBL/GenBank/DDBJ databases">
        <title>B98-5 Cell Line De Novo Hybrid Assembly: An Optical Mapping Approach.</title>
        <authorList>
            <person name="Kananen K."/>
            <person name="Auerbach J.A."/>
            <person name="Kautto E."/>
            <person name="Blachly J.S."/>
        </authorList>
    </citation>
    <scope>NUCLEOTIDE SEQUENCE [LARGE SCALE GENOMIC DNA]</scope>
    <source>
        <strain evidence="2">B95-8</strain>
        <tissue evidence="2">Cell line</tissue>
    </source>
</reference>
<evidence type="ECO:0000313" key="2">
    <source>
        <dbReference type="EMBL" id="KAK2112279.1"/>
    </source>
</evidence>
<evidence type="ECO:0000256" key="1">
    <source>
        <dbReference type="SAM" id="MobiDB-lite"/>
    </source>
</evidence>
<feature type="compositionally biased region" description="Polar residues" evidence="1">
    <location>
        <begin position="31"/>
        <end position="40"/>
    </location>
</feature>
<dbReference type="Proteomes" id="UP001266305">
    <property type="component" value="Unassembled WGS sequence"/>
</dbReference>
<accession>A0ABQ9VSD0</accession>
<dbReference type="EMBL" id="JASSZA010000005">
    <property type="protein sequence ID" value="KAK2112279.1"/>
    <property type="molecule type" value="Genomic_DNA"/>
</dbReference>
<evidence type="ECO:0000313" key="3">
    <source>
        <dbReference type="Proteomes" id="UP001266305"/>
    </source>
</evidence>
<gene>
    <name evidence="2" type="ORF">P7K49_012026</name>
</gene>
<protein>
    <submittedName>
        <fullName evidence="2">Uncharacterized protein</fullName>
    </submittedName>
</protein>
<proteinExistence type="predicted"/>
<name>A0ABQ9VSD0_SAGOE</name>
<feature type="non-terminal residue" evidence="2">
    <location>
        <position position="101"/>
    </location>
</feature>
<sequence>MAVIRVASGQENLLSTFTDCILPFEPTSPSQGMVNITTDTGCAGTGRREQETQWPPGLRDKQDFLHLSTKIFLEFLILYIISKELSQEGRKRAGMCAANEA</sequence>
<keyword evidence="3" id="KW-1185">Reference proteome</keyword>
<feature type="region of interest" description="Disordered" evidence="1">
    <location>
        <begin position="31"/>
        <end position="57"/>
    </location>
</feature>
<comment type="caution">
    <text evidence="2">The sequence shown here is derived from an EMBL/GenBank/DDBJ whole genome shotgun (WGS) entry which is preliminary data.</text>
</comment>